<evidence type="ECO:0000256" key="10">
    <source>
        <dbReference type="ARBA" id="ARBA00023136"/>
    </source>
</evidence>
<evidence type="ECO:0000256" key="5">
    <source>
        <dbReference type="ARBA" id="ARBA00022676"/>
    </source>
</evidence>
<dbReference type="GO" id="GO:0005789">
    <property type="term" value="C:endoplasmic reticulum membrane"/>
    <property type="evidence" value="ECO:0007669"/>
    <property type="project" value="UniProtKB-SubCell"/>
</dbReference>
<protein>
    <recommendedName>
        <fullName evidence="4">dolichyl-P-Glc:Man9GlcNAc2-PP-dolichol alpha-1,3-glucosyltransferase</fullName>
        <ecNumber evidence="4">2.4.1.267</ecNumber>
    </recommendedName>
    <alternativeName>
        <fullName evidence="11">Dol-P-Glc:Man(9)GlcNAc(2)-PP-Dol alpha-1,3-glucosyltransferase</fullName>
    </alternativeName>
</protein>
<evidence type="ECO:0000256" key="7">
    <source>
        <dbReference type="ARBA" id="ARBA00022692"/>
    </source>
</evidence>
<feature type="transmembrane region" description="Helical" evidence="13">
    <location>
        <begin position="374"/>
        <end position="393"/>
    </location>
</feature>
<dbReference type="OrthoDB" id="5589195at2759"/>
<feature type="transmembrane region" description="Helical" evidence="13">
    <location>
        <begin position="405"/>
        <end position="424"/>
    </location>
</feature>
<dbReference type="EC" id="2.4.1.267" evidence="4"/>
<feature type="compositionally biased region" description="Gly residues" evidence="12">
    <location>
        <begin position="40"/>
        <end position="53"/>
    </location>
</feature>
<dbReference type="InterPro" id="IPR004856">
    <property type="entry name" value="Glyco_trans_ALG6/ALG8"/>
</dbReference>
<proteinExistence type="inferred from homology"/>
<keyword evidence="8" id="KW-0256">Endoplasmic reticulum</keyword>
<sequence length="955" mass="100453">MEGEEYLPPMTGPSSRRRQRYDSVESYGSSVMPAALPYAAGGGGGAGGGGMNGGQQHHSSKARSSSRTQRQREREGEGNLLSPTSGGGLESWLRSQGSAGVGAGAESAQGYTSSFAPQGRVRRMGSEAGSAAGEGSVGGWSQGTTSRRNHHNSKYKREERVRSASSRGALKEVYEGPDDTPQDNLQRWLTSSALPSHAPPSASTTRHRAPSNAGSGLPSSISRHSIRAALHRDIASVQQQSATQPMAAAALTSPTPLRSLVRGLMKENVPATSIVLIALALNSFLQYLIARSSAGTAGWETLRHWMSLTTNVPSDEWYAYDLDHRLLDRPPLASGWAYAAGRLLSSSYPEVEKGLRFPPRPLAKGGGPLAPLPLLSLLASLICYAGPVLFFLHRRLADRGRRTRAIAILSILSQPAFSLVSFGLGGLQPLYLGMATLAMGFWLTSLPNPGAAGQGRAALQRITTLSRRVSYNYVAGFATYLWAVGLDQTCLAFAPAVGALLLGRWVGLASVGGVARGATLTVGLVVVAGLTFLVLFWPWVRIDFPGQGSQSLGFEATKRVLDRLVSQAWRWDVVVRGSASSSSSSLEAGDRTFYGSLSQALDLDGTQLQRIAIALTTLGCLYPFLILFRAARQTVQIEMRLYEDSTRDQAAARPNGSTLASASASASGPVTGNGKARLREPSRSSRSHRASSVAPSDAGSDLRSFAESMIKGGSSMSLAGTAGVGYAGDGVIGGGSKEIGVPVGVEGVRVASSCPSPSAAVIPYAFLAVALSVYLFSPPAAQGAGSGPLKVLLPLLPLTLLMVAKGDEYAEGRNRADWAWAALGNNCAVLSLWPLVRTQRLGIPGLGLVLVWNWLIGHRPFSPSASQPSLSRLAHAAILVAQGTSLLVGGITGESSPIVWTMVNLVTTPVWFAVYVWSLLRIGEVALGCGVEVGFGMRGGGSGKQQTRTPMERKV</sequence>
<feature type="transmembrane region" description="Helical" evidence="13">
    <location>
        <begin position="469"/>
        <end position="486"/>
    </location>
</feature>
<evidence type="ECO:0000256" key="6">
    <source>
        <dbReference type="ARBA" id="ARBA00022679"/>
    </source>
</evidence>
<name>A0A316UTT6_9BASI</name>
<feature type="transmembrane region" description="Helical" evidence="13">
    <location>
        <begin position="492"/>
        <end position="511"/>
    </location>
</feature>
<dbReference type="RefSeq" id="XP_025363319.1">
    <property type="nucleotide sequence ID" value="XM_025505581.1"/>
</dbReference>
<dbReference type="Pfam" id="PF03155">
    <property type="entry name" value="Alg6_Alg8"/>
    <property type="match status" value="1"/>
</dbReference>
<feature type="transmembrane region" description="Helical" evidence="13">
    <location>
        <begin position="430"/>
        <end position="448"/>
    </location>
</feature>
<feature type="region of interest" description="Disordered" evidence="12">
    <location>
        <begin position="644"/>
        <end position="700"/>
    </location>
</feature>
<dbReference type="AlphaFoldDB" id="A0A316UTT6"/>
<evidence type="ECO:0000256" key="12">
    <source>
        <dbReference type="SAM" id="MobiDB-lite"/>
    </source>
</evidence>
<evidence type="ECO:0000256" key="11">
    <source>
        <dbReference type="ARBA" id="ARBA00032921"/>
    </source>
</evidence>
<keyword evidence="6" id="KW-0808">Transferase</keyword>
<comment type="similarity">
    <text evidence="3">Belongs to the ALG6/ALG8 glucosyltransferase family.</text>
</comment>
<gene>
    <name evidence="14" type="ORF">BDZ90DRAFT_230730</name>
</gene>
<evidence type="ECO:0000256" key="2">
    <source>
        <dbReference type="ARBA" id="ARBA00004922"/>
    </source>
</evidence>
<evidence type="ECO:0000256" key="4">
    <source>
        <dbReference type="ARBA" id="ARBA00011937"/>
    </source>
</evidence>
<keyword evidence="10 13" id="KW-0472">Membrane</keyword>
<comment type="subcellular location">
    <subcellularLocation>
        <location evidence="1">Endoplasmic reticulum membrane</location>
        <topology evidence="1">Multi-pass membrane protein</topology>
    </subcellularLocation>
</comment>
<feature type="non-terminal residue" evidence="14">
    <location>
        <position position="955"/>
    </location>
</feature>
<evidence type="ECO:0000256" key="9">
    <source>
        <dbReference type="ARBA" id="ARBA00022989"/>
    </source>
</evidence>
<dbReference type="EMBL" id="KZ819664">
    <property type="protein sequence ID" value="PWN28707.1"/>
    <property type="molecule type" value="Genomic_DNA"/>
</dbReference>
<feature type="region of interest" description="Disordered" evidence="12">
    <location>
        <begin position="1"/>
        <end position="220"/>
    </location>
</feature>
<reference evidence="14 15" key="1">
    <citation type="journal article" date="2018" name="Mol. Biol. Evol.">
        <title>Broad Genomic Sampling Reveals a Smut Pathogenic Ancestry of the Fungal Clade Ustilaginomycotina.</title>
        <authorList>
            <person name="Kijpornyongpan T."/>
            <person name="Mondo S.J."/>
            <person name="Barry K."/>
            <person name="Sandor L."/>
            <person name="Lee J."/>
            <person name="Lipzen A."/>
            <person name="Pangilinan J."/>
            <person name="LaButti K."/>
            <person name="Hainaut M."/>
            <person name="Henrissat B."/>
            <person name="Grigoriev I.V."/>
            <person name="Spatafora J.W."/>
            <person name="Aime M.C."/>
        </authorList>
    </citation>
    <scope>NUCLEOTIDE SEQUENCE [LARGE SCALE GENOMIC DNA]</scope>
    <source>
        <strain evidence="14 15">MCA 5214</strain>
    </source>
</reference>
<feature type="compositionally biased region" description="Low complexity" evidence="12">
    <location>
        <begin position="54"/>
        <end position="68"/>
    </location>
</feature>
<comment type="pathway">
    <text evidence="2">Protein modification; protein glycosylation.</text>
</comment>
<dbReference type="PANTHER" id="PTHR12413:SF1">
    <property type="entry name" value="DOLICHYL PYROPHOSPHATE MAN9GLCNAC2 ALPHA-1,3-GLUCOSYLTRANSFERASE"/>
    <property type="match status" value="1"/>
</dbReference>
<feature type="transmembrane region" description="Helical" evidence="13">
    <location>
        <begin position="611"/>
        <end position="631"/>
    </location>
</feature>
<feature type="transmembrane region" description="Helical" evidence="13">
    <location>
        <begin position="898"/>
        <end position="917"/>
    </location>
</feature>
<keyword evidence="7 13" id="KW-0812">Transmembrane</keyword>
<dbReference type="Proteomes" id="UP000245884">
    <property type="component" value="Unassembled WGS sequence"/>
</dbReference>
<feature type="transmembrane region" description="Helical" evidence="13">
    <location>
        <begin position="759"/>
        <end position="777"/>
    </location>
</feature>
<dbReference type="STRING" id="1569628.A0A316UTT6"/>
<evidence type="ECO:0000256" key="3">
    <source>
        <dbReference type="ARBA" id="ARBA00008715"/>
    </source>
</evidence>
<feature type="compositionally biased region" description="Low complexity" evidence="12">
    <location>
        <begin position="189"/>
        <end position="204"/>
    </location>
</feature>
<dbReference type="UniPathway" id="UPA00378"/>
<dbReference type="GO" id="GO:0042281">
    <property type="term" value="F:dolichyl pyrophosphate Man9GlcNAc2 alpha-1,3-glucosyltransferase activity"/>
    <property type="evidence" value="ECO:0007669"/>
    <property type="project" value="UniProtKB-EC"/>
</dbReference>
<dbReference type="GeneID" id="37027404"/>
<organism evidence="14 15">
    <name type="scientific">Jaminaea rosea</name>
    <dbReference type="NCBI Taxonomy" id="1569628"/>
    <lineage>
        <taxon>Eukaryota</taxon>
        <taxon>Fungi</taxon>
        <taxon>Dikarya</taxon>
        <taxon>Basidiomycota</taxon>
        <taxon>Ustilaginomycotina</taxon>
        <taxon>Exobasidiomycetes</taxon>
        <taxon>Microstromatales</taxon>
        <taxon>Microstromatales incertae sedis</taxon>
        <taxon>Jaminaea</taxon>
    </lineage>
</organism>
<evidence type="ECO:0000313" key="14">
    <source>
        <dbReference type="EMBL" id="PWN28707.1"/>
    </source>
</evidence>
<dbReference type="PANTHER" id="PTHR12413">
    <property type="entry name" value="DOLICHYL GLYCOSYLTRANSFERASE"/>
    <property type="match status" value="1"/>
</dbReference>
<keyword evidence="15" id="KW-1185">Reference proteome</keyword>
<accession>A0A316UTT6</accession>
<evidence type="ECO:0000256" key="13">
    <source>
        <dbReference type="SAM" id="Phobius"/>
    </source>
</evidence>
<evidence type="ECO:0000256" key="1">
    <source>
        <dbReference type="ARBA" id="ARBA00004477"/>
    </source>
</evidence>
<evidence type="ECO:0000256" key="8">
    <source>
        <dbReference type="ARBA" id="ARBA00022824"/>
    </source>
</evidence>
<keyword evidence="5" id="KW-0328">Glycosyltransferase</keyword>
<feature type="transmembrane region" description="Helical" evidence="13">
    <location>
        <begin position="518"/>
        <end position="540"/>
    </location>
</feature>
<evidence type="ECO:0000313" key="15">
    <source>
        <dbReference type="Proteomes" id="UP000245884"/>
    </source>
</evidence>
<keyword evidence="9 13" id="KW-1133">Transmembrane helix</keyword>